<dbReference type="SUPFAM" id="SSF103506">
    <property type="entry name" value="Mitochondrial carrier"/>
    <property type="match status" value="1"/>
</dbReference>
<evidence type="ECO:0000256" key="5">
    <source>
        <dbReference type="ARBA" id="ARBA00022737"/>
    </source>
</evidence>
<evidence type="ECO:0000256" key="10">
    <source>
        <dbReference type="RuleBase" id="RU000488"/>
    </source>
</evidence>
<dbReference type="AlphaFoldDB" id="A0A2G5B8C8"/>
<comment type="subcellular location">
    <subcellularLocation>
        <location evidence="1">Mitochondrion membrane</location>
        <topology evidence="1">Multi-pass membrane protein</topology>
    </subcellularLocation>
</comment>
<protein>
    <submittedName>
        <fullName evidence="12">Mitochondrial carrier</fullName>
    </submittedName>
</protein>
<keyword evidence="4 9" id="KW-0812">Transmembrane</keyword>
<comment type="similarity">
    <text evidence="2 10">Belongs to the mitochondrial carrier (TC 2.A.29) family.</text>
</comment>
<keyword evidence="3 10" id="KW-0813">Transport</keyword>
<dbReference type="GO" id="GO:0071913">
    <property type="term" value="F:citrate secondary active transmembrane transporter activity"/>
    <property type="evidence" value="ECO:0007669"/>
    <property type="project" value="TreeGrafter"/>
</dbReference>
<keyword evidence="6 11" id="KW-1133">Transmembrane helix</keyword>
<evidence type="ECO:0000256" key="7">
    <source>
        <dbReference type="ARBA" id="ARBA00023128"/>
    </source>
</evidence>
<dbReference type="Pfam" id="PF00153">
    <property type="entry name" value="Mito_carr"/>
    <property type="match status" value="3"/>
</dbReference>
<evidence type="ECO:0000313" key="13">
    <source>
        <dbReference type="Proteomes" id="UP000242474"/>
    </source>
</evidence>
<proteinExistence type="inferred from homology"/>
<dbReference type="PRINTS" id="PR00926">
    <property type="entry name" value="MITOCARRIER"/>
</dbReference>
<dbReference type="FunFam" id="1.50.40.10:FF:000007">
    <property type="entry name" value="Mitochondrial tricarboxylate transport protein-like"/>
    <property type="match status" value="1"/>
</dbReference>
<organism evidence="12 13">
    <name type="scientific">Coemansia reversa (strain ATCC 12441 / NRRL 1564)</name>
    <dbReference type="NCBI Taxonomy" id="763665"/>
    <lineage>
        <taxon>Eukaryota</taxon>
        <taxon>Fungi</taxon>
        <taxon>Fungi incertae sedis</taxon>
        <taxon>Zoopagomycota</taxon>
        <taxon>Kickxellomycotina</taxon>
        <taxon>Kickxellomycetes</taxon>
        <taxon>Kickxellales</taxon>
        <taxon>Kickxellaceae</taxon>
        <taxon>Coemansia</taxon>
    </lineage>
</organism>
<feature type="repeat" description="Solcar" evidence="9">
    <location>
        <begin position="209"/>
        <end position="295"/>
    </location>
</feature>
<dbReference type="PANTHER" id="PTHR45788:SF4">
    <property type="entry name" value="TRICARBOXYLATE TRANSPORT PROTEIN, MITOCHONDRIAL"/>
    <property type="match status" value="1"/>
</dbReference>
<dbReference type="PANTHER" id="PTHR45788">
    <property type="entry name" value="SUCCINATE/FUMARATE MITOCHONDRIAL TRANSPORTER-RELATED"/>
    <property type="match status" value="1"/>
</dbReference>
<evidence type="ECO:0000256" key="11">
    <source>
        <dbReference type="SAM" id="Phobius"/>
    </source>
</evidence>
<reference evidence="12 13" key="1">
    <citation type="journal article" date="2015" name="Genome Biol. Evol.">
        <title>Phylogenomic analyses indicate that early fungi evolved digesting cell walls of algal ancestors of land plants.</title>
        <authorList>
            <person name="Chang Y."/>
            <person name="Wang S."/>
            <person name="Sekimoto S."/>
            <person name="Aerts A.L."/>
            <person name="Choi C."/>
            <person name="Clum A."/>
            <person name="LaButti K.M."/>
            <person name="Lindquist E.A."/>
            <person name="Yee Ngan C."/>
            <person name="Ohm R.A."/>
            <person name="Salamov A.A."/>
            <person name="Grigoriev I.V."/>
            <person name="Spatafora J.W."/>
            <person name="Berbee M.L."/>
        </authorList>
    </citation>
    <scope>NUCLEOTIDE SEQUENCE [LARGE SCALE GENOMIC DNA]</scope>
    <source>
        <strain evidence="12 13">NRRL 1564</strain>
    </source>
</reference>
<evidence type="ECO:0000256" key="1">
    <source>
        <dbReference type="ARBA" id="ARBA00004225"/>
    </source>
</evidence>
<keyword evidence="7" id="KW-0496">Mitochondrion</keyword>
<gene>
    <name evidence="12" type="ORF">COEREDRAFT_88098</name>
</gene>
<dbReference type="InterPro" id="IPR023395">
    <property type="entry name" value="MCP_dom_sf"/>
</dbReference>
<evidence type="ECO:0000256" key="3">
    <source>
        <dbReference type="ARBA" id="ARBA00022448"/>
    </source>
</evidence>
<evidence type="ECO:0000313" key="12">
    <source>
        <dbReference type="EMBL" id="PIA15254.1"/>
    </source>
</evidence>
<evidence type="ECO:0000256" key="8">
    <source>
        <dbReference type="ARBA" id="ARBA00023136"/>
    </source>
</evidence>
<feature type="transmembrane region" description="Helical" evidence="11">
    <location>
        <begin position="211"/>
        <end position="230"/>
    </location>
</feature>
<dbReference type="InterPro" id="IPR018108">
    <property type="entry name" value="MCP_transmembrane"/>
</dbReference>
<dbReference type="OrthoDB" id="44467at2759"/>
<dbReference type="InterPro" id="IPR002067">
    <property type="entry name" value="MCP"/>
</dbReference>
<evidence type="ECO:0000256" key="9">
    <source>
        <dbReference type="PROSITE-ProRule" id="PRU00282"/>
    </source>
</evidence>
<dbReference type="InterPro" id="IPR049563">
    <property type="entry name" value="TXTP-like"/>
</dbReference>
<dbReference type="Proteomes" id="UP000242474">
    <property type="component" value="Unassembled WGS sequence"/>
</dbReference>
<accession>A0A2G5B8C8</accession>
<dbReference type="Gene3D" id="1.50.40.10">
    <property type="entry name" value="Mitochondrial carrier domain"/>
    <property type="match status" value="2"/>
</dbReference>
<keyword evidence="8 9" id="KW-0472">Membrane</keyword>
<evidence type="ECO:0000256" key="2">
    <source>
        <dbReference type="ARBA" id="ARBA00006375"/>
    </source>
</evidence>
<sequence length="297" mass="32097">MSSKQKDSATHSLVAGTIAGAVEGAITYPTELVKTKMQLQGSQQYIAQGGHTYKGPIDCASTTFRTQGIGGLYRGLTPMLLGNAAKAGVRFLTYDSVKEQLRDDDGKLSMPRMMLAGLCAGVIEGATVVAPSETIKTRLIHDQCMPQPKYRGMVDCVQTAIRSEGISGIYRGVVPVMARQGANSCVRFAAYDTLKQLLVTHTTTDAKNIPFAYSFGLGMAAGTITVYATMPFDVVKTRMQSPSAKLEYKNSVHCVWRVASDEGPAALWKGATPRLSRLMFSGAIVFAVYEEVMKLMR</sequence>
<dbReference type="PROSITE" id="PS50920">
    <property type="entry name" value="SOLCAR"/>
    <property type="match status" value="3"/>
</dbReference>
<dbReference type="GO" id="GO:0006843">
    <property type="term" value="P:mitochondrial citrate transmembrane transport"/>
    <property type="evidence" value="ECO:0007669"/>
    <property type="project" value="TreeGrafter"/>
</dbReference>
<keyword evidence="5" id="KW-0677">Repeat</keyword>
<evidence type="ECO:0000256" key="4">
    <source>
        <dbReference type="ARBA" id="ARBA00022692"/>
    </source>
</evidence>
<dbReference type="EMBL" id="KZ303509">
    <property type="protein sequence ID" value="PIA15254.1"/>
    <property type="molecule type" value="Genomic_DNA"/>
</dbReference>
<feature type="repeat" description="Solcar" evidence="9">
    <location>
        <begin position="7"/>
        <end position="100"/>
    </location>
</feature>
<feature type="repeat" description="Solcar" evidence="9">
    <location>
        <begin position="112"/>
        <end position="197"/>
    </location>
</feature>
<name>A0A2G5B8C8_COERN</name>
<evidence type="ECO:0000256" key="6">
    <source>
        <dbReference type="ARBA" id="ARBA00022989"/>
    </source>
</evidence>
<dbReference type="GO" id="GO:0031966">
    <property type="term" value="C:mitochondrial membrane"/>
    <property type="evidence" value="ECO:0007669"/>
    <property type="project" value="UniProtKB-SubCell"/>
</dbReference>
<dbReference type="STRING" id="763665.A0A2G5B8C8"/>
<keyword evidence="13" id="KW-1185">Reference proteome</keyword>